<dbReference type="SUPFAM" id="SSF81345">
    <property type="entry name" value="ABC transporter involved in vitamin B12 uptake, BtuC"/>
    <property type="match status" value="1"/>
</dbReference>
<dbReference type="EMBL" id="CAKLDI010000001">
    <property type="protein sequence ID" value="CAH0533267.1"/>
    <property type="molecule type" value="Genomic_DNA"/>
</dbReference>
<feature type="transmembrane region" description="Helical" evidence="8">
    <location>
        <begin position="63"/>
        <end position="83"/>
    </location>
</feature>
<accession>A0ABN8DRJ0</accession>
<comment type="subcellular location">
    <subcellularLocation>
        <location evidence="1">Cell membrane</location>
        <topology evidence="1">Multi-pass membrane protein</topology>
    </subcellularLocation>
</comment>
<evidence type="ECO:0000256" key="4">
    <source>
        <dbReference type="ARBA" id="ARBA00022475"/>
    </source>
</evidence>
<evidence type="ECO:0000256" key="7">
    <source>
        <dbReference type="ARBA" id="ARBA00023136"/>
    </source>
</evidence>
<sequence>MANLLATLGERAQSKRQWRWRGASLGLLWLGLALIIALAGYHLFEGLTARNYQFFLSRRIPNLLAMVLAAIAIGASALVFQTITHNRILTPSILGFDALYALLQVSLVVCLGKMHPWVLNPYLNFVWVTLAMVVSALLLFRLYFRVMAGQIYPLLLIGIVCSALFSSMADFMTLLVDPSEFTGIQDRLLASFNRINTHLVFALILPMAACLLWLWYLSPQLDVMWLGSENATSLGINTAKLTHQVLICITLMIAMATALVGPILFFGLIVVSVTRQLCQAFQHRILLIASSGVAVLMLLFAHLLVVQLFSFSTTLSVVINLIGGSYFLWLLTRQSMAQS</sequence>
<feature type="transmembrane region" description="Helical" evidence="8">
    <location>
        <begin position="89"/>
        <end position="110"/>
    </location>
</feature>
<organism evidence="9 10">
    <name type="scientific">Vibrio stylophorae</name>
    <dbReference type="NCBI Taxonomy" id="659351"/>
    <lineage>
        <taxon>Bacteria</taxon>
        <taxon>Pseudomonadati</taxon>
        <taxon>Pseudomonadota</taxon>
        <taxon>Gammaproteobacteria</taxon>
        <taxon>Vibrionales</taxon>
        <taxon>Vibrionaceae</taxon>
        <taxon>Vibrio</taxon>
    </lineage>
</organism>
<feature type="transmembrane region" description="Helical" evidence="8">
    <location>
        <begin position="197"/>
        <end position="216"/>
    </location>
</feature>
<feature type="transmembrane region" description="Helical" evidence="8">
    <location>
        <begin position="311"/>
        <end position="331"/>
    </location>
</feature>
<dbReference type="InterPro" id="IPR037294">
    <property type="entry name" value="ABC_BtuC-like"/>
</dbReference>
<dbReference type="RefSeq" id="WP_237465601.1">
    <property type="nucleotide sequence ID" value="NZ_CAKLDI010000001.1"/>
</dbReference>
<evidence type="ECO:0000256" key="6">
    <source>
        <dbReference type="ARBA" id="ARBA00022989"/>
    </source>
</evidence>
<reference evidence="9" key="1">
    <citation type="submission" date="2021-11" db="EMBL/GenBank/DDBJ databases">
        <authorList>
            <person name="Rodrigo-Torres L."/>
            <person name="Arahal R. D."/>
            <person name="Lucena T."/>
        </authorList>
    </citation>
    <scope>NUCLEOTIDE SEQUENCE</scope>
    <source>
        <strain evidence="9">CECT 7929</strain>
    </source>
</reference>
<evidence type="ECO:0000256" key="1">
    <source>
        <dbReference type="ARBA" id="ARBA00004651"/>
    </source>
</evidence>
<evidence type="ECO:0000313" key="9">
    <source>
        <dbReference type="EMBL" id="CAH0533267.1"/>
    </source>
</evidence>
<dbReference type="Gene3D" id="1.10.3470.10">
    <property type="entry name" value="ABC transporter involved in vitamin B12 uptake, BtuC"/>
    <property type="match status" value="1"/>
</dbReference>
<dbReference type="PANTHER" id="PTHR30472:SF19">
    <property type="entry name" value="PETROBACTIN IMPORT SYSTEM PERMEASE PROTEIN YCLO"/>
    <property type="match status" value="1"/>
</dbReference>
<keyword evidence="6 8" id="KW-1133">Transmembrane helix</keyword>
<protein>
    <submittedName>
        <fullName evidence="9">Petrobactin import system permease protein YclO</fullName>
    </submittedName>
</protein>
<keyword evidence="3" id="KW-0813">Transport</keyword>
<keyword evidence="5 8" id="KW-0812">Transmembrane</keyword>
<name>A0ABN8DRJ0_9VIBR</name>
<dbReference type="Proteomes" id="UP000838672">
    <property type="component" value="Unassembled WGS sequence"/>
</dbReference>
<dbReference type="CDD" id="cd06550">
    <property type="entry name" value="TM_ABC_iron-siderophores_like"/>
    <property type="match status" value="1"/>
</dbReference>
<keyword evidence="10" id="KW-1185">Reference proteome</keyword>
<evidence type="ECO:0000256" key="2">
    <source>
        <dbReference type="ARBA" id="ARBA00007935"/>
    </source>
</evidence>
<keyword evidence="7 8" id="KW-0472">Membrane</keyword>
<gene>
    <name evidence="9" type="primary">yclO</name>
    <name evidence="9" type="ORF">VST7929_01131</name>
</gene>
<feature type="transmembrane region" description="Helical" evidence="8">
    <location>
        <begin position="122"/>
        <end position="144"/>
    </location>
</feature>
<dbReference type="InterPro" id="IPR000522">
    <property type="entry name" value="ABC_transptr_permease_BtuC"/>
</dbReference>
<evidence type="ECO:0000313" key="10">
    <source>
        <dbReference type="Proteomes" id="UP000838672"/>
    </source>
</evidence>
<feature type="transmembrane region" description="Helical" evidence="8">
    <location>
        <begin position="20"/>
        <end position="43"/>
    </location>
</feature>
<comment type="similarity">
    <text evidence="2">Belongs to the binding-protein-dependent transport system permease family. FecCD subfamily.</text>
</comment>
<dbReference type="PANTHER" id="PTHR30472">
    <property type="entry name" value="FERRIC ENTEROBACTIN TRANSPORT SYSTEM PERMEASE PROTEIN"/>
    <property type="match status" value="1"/>
</dbReference>
<feature type="transmembrane region" description="Helical" evidence="8">
    <location>
        <begin position="285"/>
        <end position="305"/>
    </location>
</feature>
<evidence type="ECO:0000256" key="5">
    <source>
        <dbReference type="ARBA" id="ARBA00022692"/>
    </source>
</evidence>
<dbReference type="Pfam" id="PF01032">
    <property type="entry name" value="FecCD"/>
    <property type="match status" value="1"/>
</dbReference>
<evidence type="ECO:0000256" key="8">
    <source>
        <dbReference type="SAM" id="Phobius"/>
    </source>
</evidence>
<proteinExistence type="inferred from homology"/>
<feature type="transmembrane region" description="Helical" evidence="8">
    <location>
        <begin position="150"/>
        <end position="176"/>
    </location>
</feature>
<feature type="transmembrane region" description="Helical" evidence="8">
    <location>
        <begin position="244"/>
        <end position="273"/>
    </location>
</feature>
<evidence type="ECO:0000256" key="3">
    <source>
        <dbReference type="ARBA" id="ARBA00022448"/>
    </source>
</evidence>
<keyword evidence="4" id="KW-1003">Cell membrane</keyword>
<comment type="caution">
    <text evidence="9">The sequence shown here is derived from an EMBL/GenBank/DDBJ whole genome shotgun (WGS) entry which is preliminary data.</text>
</comment>